<dbReference type="EMBL" id="MUAI01000030">
    <property type="protein sequence ID" value="OOR03991.1"/>
    <property type="molecule type" value="Genomic_DNA"/>
</dbReference>
<gene>
    <name evidence="1" type="ORF">BW900_24225</name>
</gene>
<dbReference type="AlphaFoldDB" id="A0A1S9T2W4"/>
<sequence>MKPIKHMRSKRGFYIGRLSQEVGKHMSSSKLSTEFAGKPGGGMGWAFHQLMTLDGGNQKRIKVIDPKTSFHEHFQN</sequence>
<dbReference type="Proteomes" id="UP000190696">
    <property type="component" value="Unassembled WGS sequence"/>
</dbReference>
<reference evidence="1 2" key="1">
    <citation type="submission" date="2017-01" db="EMBL/GenBank/DDBJ databases">
        <title>Bacillus cereus isolates.</title>
        <authorList>
            <person name="Beno S.M."/>
        </authorList>
    </citation>
    <scope>NUCLEOTIDE SEQUENCE [LARGE SCALE GENOMIC DNA]</scope>
    <source>
        <strain evidence="1 2">FSL W7-1108</strain>
    </source>
</reference>
<protein>
    <submittedName>
        <fullName evidence="1">Uncharacterized protein</fullName>
    </submittedName>
</protein>
<dbReference type="RefSeq" id="WP_002187742.1">
    <property type="nucleotide sequence ID" value="NZ_JH791841.1"/>
</dbReference>
<evidence type="ECO:0000313" key="1">
    <source>
        <dbReference type="EMBL" id="OOR03991.1"/>
    </source>
</evidence>
<evidence type="ECO:0000313" key="2">
    <source>
        <dbReference type="Proteomes" id="UP000190696"/>
    </source>
</evidence>
<accession>A0A1S9T2W4</accession>
<name>A0A1S9T2W4_BACMY</name>
<comment type="caution">
    <text evidence="1">The sequence shown here is derived from an EMBL/GenBank/DDBJ whole genome shotgun (WGS) entry which is preliminary data.</text>
</comment>
<proteinExistence type="predicted"/>
<organism evidence="1 2">
    <name type="scientific">Bacillus mycoides</name>
    <dbReference type="NCBI Taxonomy" id="1405"/>
    <lineage>
        <taxon>Bacteria</taxon>
        <taxon>Bacillati</taxon>
        <taxon>Bacillota</taxon>
        <taxon>Bacilli</taxon>
        <taxon>Bacillales</taxon>
        <taxon>Bacillaceae</taxon>
        <taxon>Bacillus</taxon>
        <taxon>Bacillus cereus group</taxon>
    </lineage>
</organism>